<dbReference type="RefSeq" id="WP_145274307.1">
    <property type="nucleotide sequence ID" value="NZ_CP036272.1"/>
</dbReference>
<dbReference type="Gene3D" id="2.160.10.10">
    <property type="entry name" value="Hexapeptide repeat proteins"/>
    <property type="match status" value="1"/>
</dbReference>
<gene>
    <name evidence="3" type="ORF">SV7mr_34390</name>
</gene>
<dbReference type="CDD" id="cd04647">
    <property type="entry name" value="LbH_MAT_like"/>
    <property type="match status" value="1"/>
</dbReference>
<comment type="similarity">
    <text evidence="1">Belongs to the transferase hexapeptide repeat family.</text>
</comment>
<dbReference type="PANTHER" id="PTHR23416:SF23">
    <property type="entry name" value="ACETYLTRANSFERASE C18B11.09C-RELATED"/>
    <property type="match status" value="1"/>
</dbReference>
<dbReference type="SUPFAM" id="SSF51161">
    <property type="entry name" value="Trimeric LpxA-like enzymes"/>
    <property type="match status" value="1"/>
</dbReference>
<dbReference type="InterPro" id="IPR051159">
    <property type="entry name" value="Hexapeptide_acetyltransf"/>
</dbReference>
<dbReference type="Proteomes" id="UP000315003">
    <property type="component" value="Chromosome"/>
</dbReference>
<dbReference type="GO" id="GO:0008374">
    <property type="term" value="F:O-acyltransferase activity"/>
    <property type="evidence" value="ECO:0007669"/>
    <property type="project" value="TreeGrafter"/>
</dbReference>
<dbReference type="InterPro" id="IPR011004">
    <property type="entry name" value="Trimer_LpxA-like_sf"/>
</dbReference>
<keyword evidence="4" id="KW-1185">Reference proteome</keyword>
<accession>A0A517SXN8</accession>
<organism evidence="3 4">
    <name type="scientific">Stieleria bergensis</name>
    <dbReference type="NCBI Taxonomy" id="2528025"/>
    <lineage>
        <taxon>Bacteria</taxon>
        <taxon>Pseudomonadati</taxon>
        <taxon>Planctomycetota</taxon>
        <taxon>Planctomycetia</taxon>
        <taxon>Pirellulales</taxon>
        <taxon>Pirellulaceae</taxon>
        <taxon>Stieleria</taxon>
    </lineage>
</organism>
<dbReference type="AlphaFoldDB" id="A0A517SXN8"/>
<dbReference type="EMBL" id="CP036272">
    <property type="protein sequence ID" value="QDT60910.1"/>
    <property type="molecule type" value="Genomic_DNA"/>
</dbReference>
<evidence type="ECO:0000256" key="1">
    <source>
        <dbReference type="ARBA" id="ARBA00007274"/>
    </source>
</evidence>
<protein>
    <submittedName>
        <fullName evidence="3">Putative acyl transferase</fullName>
    </submittedName>
</protein>
<dbReference type="PANTHER" id="PTHR23416">
    <property type="entry name" value="SIALIC ACID SYNTHASE-RELATED"/>
    <property type="match status" value="1"/>
</dbReference>
<dbReference type="OrthoDB" id="272049at2"/>
<proteinExistence type="inferred from homology"/>
<reference evidence="3 4" key="1">
    <citation type="submission" date="2019-02" db="EMBL/GenBank/DDBJ databases">
        <title>Deep-cultivation of Planctomycetes and their phenomic and genomic characterization uncovers novel biology.</title>
        <authorList>
            <person name="Wiegand S."/>
            <person name="Jogler M."/>
            <person name="Boedeker C."/>
            <person name="Pinto D."/>
            <person name="Vollmers J."/>
            <person name="Rivas-Marin E."/>
            <person name="Kohn T."/>
            <person name="Peeters S.H."/>
            <person name="Heuer A."/>
            <person name="Rast P."/>
            <person name="Oberbeckmann S."/>
            <person name="Bunk B."/>
            <person name="Jeske O."/>
            <person name="Meyerdierks A."/>
            <person name="Storesund J.E."/>
            <person name="Kallscheuer N."/>
            <person name="Luecker S."/>
            <person name="Lage O.M."/>
            <person name="Pohl T."/>
            <person name="Merkel B.J."/>
            <person name="Hornburger P."/>
            <person name="Mueller R.-W."/>
            <person name="Bruemmer F."/>
            <person name="Labrenz M."/>
            <person name="Spormann A.M."/>
            <person name="Op den Camp H."/>
            <person name="Overmann J."/>
            <person name="Amann R."/>
            <person name="Jetten M.S.M."/>
            <person name="Mascher T."/>
            <person name="Medema M.H."/>
            <person name="Devos D.P."/>
            <person name="Kaster A.-K."/>
            <person name="Ovreas L."/>
            <person name="Rohde M."/>
            <person name="Galperin M.Y."/>
            <person name="Jogler C."/>
        </authorList>
    </citation>
    <scope>NUCLEOTIDE SEQUENCE [LARGE SCALE GENOMIC DNA]</scope>
    <source>
        <strain evidence="3 4">SV_7m_r</strain>
    </source>
</reference>
<evidence type="ECO:0000313" key="3">
    <source>
        <dbReference type="EMBL" id="QDT60910.1"/>
    </source>
</evidence>
<name>A0A517SXN8_9BACT</name>
<keyword evidence="2 3" id="KW-0808">Transferase</keyword>
<evidence type="ECO:0000313" key="4">
    <source>
        <dbReference type="Proteomes" id="UP000315003"/>
    </source>
</evidence>
<sequence length="189" mass="20522">MPKSLFRLLAILCISPLLVSYFVLGVVANRDGLLESHSQLLSMLPGKLGSYLRVAFYRFTIAHCDPTATISFGTLFSKTNAQLHRHCYIGPRCMLGDVIISEDVLLGPAVQVPSGPHTHGIDDLDTPIRLQPGRRQTITINRDTWVGAGSIILADVAEQNVIAAGSIVTKPTEPRTINAGIPAKKIKDR</sequence>
<evidence type="ECO:0000256" key="2">
    <source>
        <dbReference type="ARBA" id="ARBA00022679"/>
    </source>
</evidence>